<feature type="domain" description="DAGKc" evidence="13">
    <location>
        <begin position="1"/>
        <end position="128"/>
    </location>
</feature>
<dbReference type="Proteomes" id="UP000659496">
    <property type="component" value="Unassembled WGS sequence"/>
</dbReference>
<evidence type="ECO:0000256" key="1">
    <source>
        <dbReference type="ARBA" id="ARBA00001946"/>
    </source>
</evidence>
<dbReference type="PROSITE" id="PS50146">
    <property type="entry name" value="DAGK"/>
    <property type="match status" value="1"/>
</dbReference>
<evidence type="ECO:0000256" key="8">
    <source>
        <dbReference type="ARBA" id="ARBA00022840"/>
    </source>
</evidence>
<dbReference type="InterPro" id="IPR016064">
    <property type="entry name" value="NAD/diacylglycerol_kinase_sf"/>
</dbReference>
<dbReference type="SUPFAM" id="SSF111331">
    <property type="entry name" value="NAD kinase/diacylglycerol kinase-like"/>
    <property type="match status" value="1"/>
</dbReference>
<keyword evidence="10" id="KW-0443">Lipid metabolism</keyword>
<dbReference type="NCBIfam" id="TIGR00147">
    <property type="entry name" value="YegS/Rv2252/BmrU family lipid kinase"/>
    <property type="match status" value="1"/>
</dbReference>
<keyword evidence="15" id="KW-1185">Reference proteome</keyword>
<sequence>MYAIIVNPYSGRKKATQLFQQVEQLLNLHNMPYKVLLSDSKDASNNFLKKLLESSSLTAVVVIGGDGTTGSVVQFASKNDIPLAILPAGSGNDAARAFGLSLNPLVFVEKLKDFSVRQVDLLNVDGKFGITIAAAGVDAEIGEKANHSIFKVLLNKLGLGGVIYPIAAIQTLVRFSPFEVDLSIDNEQVFWPRTWLIAAGNTPSYGGGLRVCPEALTNDGVMHITVAHSASRPILLLNLFPKLLQGNPIQSPSITYFTATAMTLQANRNILLILDGEPIHSTSFTICIQAKALRLVDTSEQLIFS</sequence>
<organism evidence="14 15">
    <name type="scientific">Sporosarcina gallistercoris</name>
    <dbReference type="NCBI Taxonomy" id="2762245"/>
    <lineage>
        <taxon>Bacteria</taxon>
        <taxon>Bacillati</taxon>
        <taxon>Bacillota</taxon>
        <taxon>Bacilli</taxon>
        <taxon>Bacillales</taxon>
        <taxon>Caryophanaceae</taxon>
        <taxon>Sporosarcina</taxon>
    </lineage>
</organism>
<dbReference type="InterPro" id="IPR045540">
    <property type="entry name" value="YegS/DAGK_C"/>
</dbReference>
<evidence type="ECO:0000256" key="3">
    <source>
        <dbReference type="ARBA" id="ARBA00022516"/>
    </source>
</evidence>
<dbReference type="InterPro" id="IPR050187">
    <property type="entry name" value="Lipid_Phosphate_FormReg"/>
</dbReference>
<evidence type="ECO:0000313" key="14">
    <source>
        <dbReference type="EMBL" id="MBD7908345.1"/>
    </source>
</evidence>
<dbReference type="RefSeq" id="WP_191689493.1">
    <property type="nucleotide sequence ID" value="NZ_JACSQY010000005.1"/>
</dbReference>
<accession>A0ABR8PJH5</accession>
<keyword evidence="11" id="KW-0594">Phospholipid biosynthesis</keyword>
<evidence type="ECO:0000256" key="4">
    <source>
        <dbReference type="ARBA" id="ARBA00022679"/>
    </source>
</evidence>
<evidence type="ECO:0000256" key="12">
    <source>
        <dbReference type="ARBA" id="ARBA00023264"/>
    </source>
</evidence>
<evidence type="ECO:0000259" key="13">
    <source>
        <dbReference type="PROSITE" id="PS50146"/>
    </source>
</evidence>
<dbReference type="Gene3D" id="2.60.200.40">
    <property type="match status" value="1"/>
</dbReference>
<keyword evidence="9" id="KW-0460">Magnesium</keyword>
<keyword evidence="6" id="KW-0547">Nucleotide-binding</keyword>
<dbReference type="InterPro" id="IPR017438">
    <property type="entry name" value="ATP-NAD_kinase_N"/>
</dbReference>
<comment type="cofactor">
    <cofactor evidence="1">
        <name>Mg(2+)</name>
        <dbReference type="ChEBI" id="CHEBI:18420"/>
    </cofactor>
</comment>
<evidence type="ECO:0000256" key="7">
    <source>
        <dbReference type="ARBA" id="ARBA00022777"/>
    </source>
</evidence>
<dbReference type="Gene3D" id="3.40.50.10330">
    <property type="entry name" value="Probable inorganic polyphosphate/atp-NAD kinase, domain 1"/>
    <property type="match status" value="1"/>
</dbReference>
<reference evidence="14 15" key="1">
    <citation type="submission" date="2020-08" db="EMBL/GenBank/DDBJ databases">
        <title>A Genomic Blueprint of the Chicken Gut Microbiome.</title>
        <authorList>
            <person name="Gilroy R."/>
            <person name="Ravi A."/>
            <person name="Getino M."/>
            <person name="Pursley I."/>
            <person name="Horton D.L."/>
            <person name="Alikhan N.-F."/>
            <person name="Baker D."/>
            <person name="Gharbi K."/>
            <person name="Hall N."/>
            <person name="Watson M."/>
            <person name="Adriaenssens E.M."/>
            <person name="Foster-Nyarko E."/>
            <person name="Jarju S."/>
            <person name="Secka A."/>
            <person name="Antonio M."/>
            <person name="Oren A."/>
            <person name="Chaudhuri R."/>
            <person name="La Ragione R.M."/>
            <person name="Hildebrand F."/>
            <person name="Pallen M.J."/>
        </authorList>
    </citation>
    <scope>NUCLEOTIDE SEQUENCE [LARGE SCALE GENOMIC DNA]</scope>
    <source>
        <strain evidence="14 15">Sa3CUA8</strain>
    </source>
</reference>
<evidence type="ECO:0000256" key="6">
    <source>
        <dbReference type="ARBA" id="ARBA00022741"/>
    </source>
</evidence>
<keyword evidence="3" id="KW-0444">Lipid biosynthesis</keyword>
<comment type="similarity">
    <text evidence="2">Belongs to the diacylglycerol/lipid kinase family.</text>
</comment>
<dbReference type="GO" id="GO:0016301">
    <property type="term" value="F:kinase activity"/>
    <property type="evidence" value="ECO:0007669"/>
    <property type="project" value="UniProtKB-KW"/>
</dbReference>
<comment type="caution">
    <text evidence="14">The sequence shown here is derived from an EMBL/GenBank/DDBJ whole genome shotgun (WGS) entry which is preliminary data.</text>
</comment>
<evidence type="ECO:0000256" key="9">
    <source>
        <dbReference type="ARBA" id="ARBA00022842"/>
    </source>
</evidence>
<keyword evidence="4" id="KW-0808">Transferase</keyword>
<proteinExistence type="inferred from homology"/>
<dbReference type="EMBL" id="JACSQY010000005">
    <property type="protein sequence ID" value="MBD7908345.1"/>
    <property type="molecule type" value="Genomic_DNA"/>
</dbReference>
<dbReference type="SMART" id="SM00046">
    <property type="entry name" value="DAGKc"/>
    <property type="match status" value="1"/>
</dbReference>
<evidence type="ECO:0000256" key="2">
    <source>
        <dbReference type="ARBA" id="ARBA00005983"/>
    </source>
</evidence>
<keyword evidence="5" id="KW-0479">Metal-binding</keyword>
<dbReference type="InterPro" id="IPR001206">
    <property type="entry name" value="Diacylglycerol_kinase_cat_dom"/>
</dbReference>
<keyword evidence="7 14" id="KW-0418">Kinase</keyword>
<dbReference type="Pfam" id="PF19279">
    <property type="entry name" value="YegS_C"/>
    <property type="match status" value="1"/>
</dbReference>
<evidence type="ECO:0000256" key="5">
    <source>
        <dbReference type="ARBA" id="ARBA00022723"/>
    </source>
</evidence>
<evidence type="ECO:0000256" key="10">
    <source>
        <dbReference type="ARBA" id="ARBA00023098"/>
    </source>
</evidence>
<dbReference type="PANTHER" id="PTHR12358:SF106">
    <property type="entry name" value="LIPID KINASE YEGS"/>
    <property type="match status" value="1"/>
</dbReference>
<dbReference type="InterPro" id="IPR005218">
    <property type="entry name" value="Diacylglycerol/lipid_kinase"/>
</dbReference>
<dbReference type="PANTHER" id="PTHR12358">
    <property type="entry name" value="SPHINGOSINE KINASE"/>
    <property type="match status" value="1"/>
</dbReference>
<evidence type="ECO:0000256" key="11">
    <source>
        <dbReference type="ARBA" id="ARBA00023209"/>
    </source>
</evidence>
<protein>
    <submittedName>
        <fullName evidence="14">YegS/Rv2252/BmrU family lipid kinase</fullName>
    </submittedName>
</protein>
<gene>
    <name evidence="14" type="ORF">H9659_08380</name>
</gene>
<keyword evidence="12" id="KW-1208">Phospholipid metabolism</keyword>
<keyword evidence="8" id="KW-0067">ATP-binding</keyword>
<name>A0ABR8PJH5_9BACL</name>
<evidence type="ECO:0000313" key="15">
    <source>
        <dbReference type="Proteomes" id="UP000659496"/>
    </source>
</evidence>
<dbReference type="Pfam" id="PF00781">
    <property type="entry name" value="DAGK_cat"/>
    <property type="match status" value="1"/>
</dbReference>